<feature type="region of interest" description="Disordered" evidence="1">
    <location>
        <begin position="1"/>
        <end position="36"/>
    </location>
</feature>
<dbReference type="EMBL" id="ML120353">
    <property type="protein sequence ID" value="RPB05558.1"/>
    <property type="molecule type" value="Genomic_DNA"/>
</dbReference>
<reference evidence="2 3" key="1">
    <citation type="journal article" date="2018" name="Nat. Ecol. Evol.">
        <title>Pezizomycetes genomes reveal the molecular basis of ectomycorrhizal truffle lifestyle.</title>
        <authorList>
            <person name="Murat C."/>
            <person name="Payen T."/>
            <person name="Noel B."/>
            <person name="Kuo A."/>
            <person name="Morin E."/>
            <person name="Chen J."/>
            <person name="Kohler A."/>
            <person name="Krizsan K."/>
            <person name="Balestrini R."/>
            <person name="Da Silva C."/>
            <person name="Montanini B."/>
            <person name="Hainaut M."/>
            <person name="Levati E."/>
            <person name="Barry K.W."/>
            <person name="Belfiori B."/>
            <person name="Cichocki N."/>
            <person name="Clum A."/>
            <person name="Dockter R.B."/>
            <person name="Fauchery L."/>
            <person name="Guy J."/>
            <person name="Iotti M."/>
            <person name="Le Tacon F."/>
            <person name="Lindquist E.A."/>
            <person name="Lipzen A."/>
            <person name="Malagnac F."/>
            <person name="Mello A."/>
            <person name="Molinier V."/>
            <person name="Miyauchi S."/>
            <person name="Poulain J."/>
            <person name="Riccioni C."/>
            <person name="Rubini A."/>
            <person name="Sitrit Y."/>
            <person name="Splivallo R."/>
            <person name="Traeger S."/>
            <person name="Wang M."/>
            <person name="Zifcakova L."/>
            <person name="Wipf D."/>
            <person name="Zambonelli A."/>
            <person name="Paolocci F."/>
            <person name="Nowrousian M."/>
            <person name="Ottonello S."/>
            <person name="Baldrian P."/>
            <person name="Spatafora J.W."/>
            <person name="Henrissat B."/>
            <person name="Nagy L.G."/>
            <person name="Aury J.M."/>
            <person name="Wincker P."/>
            <person name="Grigoriev I.V."/>
            <person name="Bonfante P."/>
            <person name="Martin F.M."/>
        </authorList>
    </citation>
    <scope>NUCLEOTIDE SEQUENCE [LARGE SCALE GENOMIC DNA]</scope>
    <source>
        <strain evidence="2 3">120613-1</strain>
    </source>
</reference>
<keyword evidence="3" id="KW-1185">Reference proteome</keyword>
<proteinExistence type="predicted"/>
<organism evidence="2 3">
    <name type="scientific">Choiromyces venosus 120613-1</name>
    <dbReference type="NCBI Taxonomy" id="1336337"/>
    <lineage>
        <taxon>Eukaryota</taxon>
        <taxon>Fungi</taxon>
        <taxon>Dikarya</taxon>
        <taxon>Ascomycota</taxon>
        <taxon>Pezizomycotina</taxon>
        <taxon>Pezizomycetes</taxon>
        <taxon>Pezizales</taxon>
        <taxon>Tuberaceae</taxon>
        <taxon>Choiromyces</taxon>
    </lineage>
</organism>
<accession>A0A3N4K7X5</accession>
<dbReference type="AlphaFoldDB" id="A0A3N4K7X5"/>
<evidence type="ECO:0000313" key="2">
    <source>
        <dbReference type="EMBL" id="RPB05558.1"/>
    </source>
</evidence>
<name>A0A3N4K7X5_9PEZI</name>
<sequence length="164" mass="18147">MDTDQVRGPAYRIGSRSLLPRGDRGEPESSPKSTASTMLLHCTPRKTSKYSKLLVASKSNHVISRPSHTIQTSYTQCNVSNESVRCRYRDSCTIISSRGVHGPKWPCDDDNGANSDGHEEGSGGVVMLEGKKVWYPILSRRSKFASQVRILGYAGRWHILTVPV</sequence>
<protein>
    <submittedName>
        <fullName evidence="2">Uncharacterized protein</fullName>
    </submittedName>
</protein>
<evidence type="ECO:0000313" key="3">
    <source>
        <dbReference type="Proteomes" id="UP000276215"/>
    </source>
</evidence>
<evidence type="ECO:0000256" key="1">
    <source>
        <dbReference type="SAM" id="MobiDB-lite"/>
    </source>
</evidence>
<dbReference type="Proteomes" id="UP000276215">
    <property type="component" value="Unassembled WGS sequence"/>
</dbReference>
<gene>
    <name evidence="2" type="ORF">L873DRAFT_807504</name>
</gene>